<protein>
    <submittedName>
        <fullName evidence="2">Uncharacterized protein</fullName>
    </submittedName>
</protein>
<reference evidence="2 3" key="1">
    <citation type="submission" date="2018-06" db="EMBL/GenBank/DDBJ databases">
        <title>Genome Sequence of the Brown Rot Fungal Pathogen Monilinia fructigena.</title>
        <authorList>
            <person name="Landi L."/>
            <person name="De Miccolis Angelini R.M."/>
            <person name="Pollastro S."/>
            <person name="Abate D."/>
            <person name="Faretra F."/>
            <person name="Romanazzi G."/>
        </authorList>
    </citation>
    <scope>NUCLEOTIDE SEQUENCE [LARGE SCALE GENOMIC DNA]</scope>
    <source>
        <strain evidence="2 3">Mfrg269</strain>
    </source>
</reference>
<dbReference type="SUPFAM" id="SSF161084">
    <property type="entry name" value="MAPEG domain-like"/>
    <property type="match status" value="1"/>
</dbReference>
<comment type="caution">
    <text evidence="2">The sequence shown here is derived from an EMBL/GenBank/DDBJ whole genome shotgun (WGS) entry which is preliminary data.</text>
</comment>
<sequence>MVTITLDPDYGYVILAATPPSSSTSSTALTRAPTAKPPKSTIPPPTRPLAHRPEKAHRFNCAQRAHANFTENQLDCRLRTADLRIAVPKTAGCWGAWSLKVHE</sequence>
<keyword evidence="3" id="KW-1185">Reference proteome</keyword>
<name>A0A395IJM7_9HELO</name>
<dbReference type="AlphaFoldDB" id="A0A395IJM7"/>
<evidence type="ECO:0000256" key="1">
    <source>
        <dbReference type="SAM" id="MobiDB-lite"/>
    </source>
</evidence>
<gene>
    <name evidence="2" type="ORF">DID88_006547</name>
</gene>
<feature type="region of interest" description="Disordered" evidence="1">
    <location>
        <begin position="19"/>
        <end position="52"/>
    </location>
</feature>
<proteinExistence type="predicted"/>
<feature type="compositionally biased region" description="Low complexity" evidence="1">
    <location>
        <begin position="19"/>
        <end position="39"/>
    </location>
</feature>
<evidence type="ECO:0000313" key="2">
    <source>
        <dbReference type="EMBL" id="RAL59553.1"/>
    </source>
</evidence>
<organism evidence="2 3">
    <name type="scientific">Monilinia fructigena</name>
    <dbReference type="NCBI Taxonomy" id="38457"/>
    <lineage>
        <taxon>Eukaryota</taxon>
        <taxon>Fungi</taxon>
        <taxon>Dikarya</taxon>
        <taxon>Ascomycota</taxon>
        <taxon>Pezizomycotina</taxon>
        <taxon>Leotiomycetes</taxon>
        <taxon>Helotiales</taxon>
        <taxon>Sclerotiniaceae</taxon>
        <taxon>Monilinia</taxon>
    </lineage>
</organism>
<dbReference type="EMBL" id="QKRW01000051">
    <property type="protein sequence ID" value="RAL59553.1"/>
    <property type="molecule type" value="Genomic_DNA"/>
</dbReference>
<dbReference type="InterPro" id="IPR023352">
    <property type="entry name" value="MAPEG-like_dom_sf"/>
</dbReference>
<accession>A0A395IJM7</accession>
<dbReference type="Proteomes" id="UP000249056">
    <property type="component" value="Unassembled WGS sequence"/>
</dbReference>
<evidence type="ECO:0000313" key="3">
    <source>
        <dbReference type="Proteomes" id="UP000249056"/>
    </source>
</evidence>
<dbReference type="OrthoDB" id="410651at2759"/>